<accession>A0AAD6J637</accession>
<keyword evidence="3" id="KW-1185">Reference proteome</keyword>
<evidence type="ECO:0000256" key="1">
    <source>
        <dbReference type="SAM" id="SignalP"/>
    </source>
</evidence>
<feature type="chain" id="PRO_5042031283" evidence="1">
    <location>
        <begin position="20"/>
        <end position="171"/>
    </location>
</feature>
<protein>
    <submittedName>
        <fullName evidence="2">Uncharacterized protein</fullName>
    </submittedName>
</protein>
<reference evidence="2" key="1">
    <citation type="submission" date="2023-01" db="EMBL/GenBank/DDBJ databases">
        <title>The chitinases involved in constricting ring structure development in the nematode-trapping fungus Drechslerella dactyloides.</title>
        <authorList>
            <person name="Wang R."/>
            <person name="Zhang L."/>
            <person name="Tang P."/>
            <person name="Li S."/>
            <person name="Liang L."/>
        </authorList>
    </citation>
    <scope>NUCLEOTIDE SEQUENCE</scope>
    <source>
        <strain evidence="2">YMF1.00031</strain>
    </source>
</reference>
<proteinExistence type="predicted"/>
<comment type="caution">
    <text evidence="2">The sequence shown here is derived from an EMBL/GenBank/DDBJ whole genome shotgun (WGS) entry which is preliminary data.</text>
</comment>
<dbReference type="Proteomes" id="UP001221413">
    <property type="component" value="Unassembled WGS sequence"/>
</dbReference>
<dbReference type="EMBL" id="JAQGDS010000001">
    <property type="protein sequence ID" value="KAJ6264950.1"/>
    <property type="molecule type" value="Genomic_DNA"/>
</dbReference>
<evidence type="ECO:0000313" key="2">
    <source>
        <dbReference type="EMBL" id="KAJ6264950.1"/>
    </source>
</evidence>
<feature type="signal peptide" evidence="1">
    <location>
        <begin position="1"/>
        <end position="19"/>
    </location>
</feature>
<dbReference type="AlphaFoldDB" id="A0AAD6J637"/>
<keyword evidence="1" id="KW-0732">Signal</keyword>
<organism evidence="2 3">
    <name type="scientific">Drechslerella dactyloides</name>
    <name type="common">Nematode-trapping fungus</name>
    <name type="synonym">Arthrobotrys dactyloides</name>
    <dbReference type="NCBI Taxonomy" id="74499"/>
    <lineage>
        <taxon>Eukaryota</taxon>
        <taxon>Fungi</taxon>
        <taxon>Dikarya</taxon>
        <taxon>Ascomycota</taxon>
        <taxon>Pezizomycotina</taxon>
        <taxon>Orbiliomycetes</taxon>
        <taxon>Orbiliales</taxon>
        <taxon>Orbiliaceae</taxon>
        <taxon>Drechslerella</taxon>
    </lineage>
</organism>
<gene>
    <name evidence="2" type="ORF">Dda_1103</name>
</gene>
<name>A0AAD6J637_DREDA</name>
<sequence length="171" mass="17605">MKVTATALVLIAQFTGVFSAAVSAAAAECGALGVFDTSSLPIGVDASISRKCAGHPMGRDRDLEHASLAPMDEVAIKRSQDDADLTPVSVRSVLSGQSAQKCDHSAPYGCSRGYCWKSCGAKGSGQWCWTAGGVGNGDWIKCKSYTECGTTTYACGWGCIGKNAGQCGCSC</sequence>
<evidence type="ECO:0000313" key="3">
    <source>
        <dbReference type="Proteomes" id="UP001221413"/>
    </source>
</evidence>